<dbReference type="InterPro" id="IPR052918">
    <property type="entry name" value="Motility_Chemotaxis_Reg"/>
</dbReference>
<dbReference type="PANTHER" id="PTHR35580:SF1">
    <property type="entry name" value="PHYTASE-LIKE DOMAIN-CONTAINING PROTEIN"/>
    <property type="match status" value="1"/>
</dbReference>
<evidence type="ECO:0000313" key="1">
    <source>
        <dbReference type="EMBL" id="TXB62239.1"/>
    </source>
</evidence>
<comment type="caution">
    <text evidence="1">The sequence shown here is derived from an EMBL/GenBank/DDBJ whole genome shotgun (WGS) entry which is preliminary data.</text>
</comment>
<protein>
    <recommendedName>
        <fullName evidence="3">T9SS type A sorting domain-containing protein</fullName>
    </recommendedName>
</protein>
<dbReference type="Gene3D" id="2.130.10.10">
    <property type="entry name" value="YVTN repeat-like/Quinoprotein amine dehydrogenase"/>
    <property type="match status" value="1"/>
</dbReference>
<evidence type="ECO:0008006" key="3">
    <source>
        <dbReference type="Google" id="ProtNLM"/>
    </source>
</evidence>
<dbReference type="PANTHER" id="PTHR35580">
    <property type="entry name" value="CELL SURFACE GLYCOPROTEIN (S-LAYER PROTEIN)-LIKE PROTEIN"/>
    <property type="match status" value="1"/>
</dbReference>
<reference evidence="1 2" key="1">
    <citation type="submission" date="2019-08" db="EMBL/GenBank/DDBJ databases">
        <title>Genome of Phaeodactylibacter luteus.</title>
        <authorList>
            <person name="Bowman J.P."/>
        </authorList>
    </citation>
    <scope>NUCLEOTIDE SEQUENCE [LARGE SCALE GENOMIC DNA]</scope>
    <source>
        <strain evidence="1 2">KCTC 42180</strain>
    </source>
</reference>
<dbReference type="Proteomes" id="UP000321580">
    <property type="component" value="Unassembled WGS sequence"/>
</dbReference>
<dbReference type="AlphaFoldDB" id="A0A5C6RK03"/>
<dbReference type="EMBL" id="VOOR01000033">
    <property type="protein sequence ID" value="TXB62239.1"/>
    <property type="molecule type" value="Genomic_DNA"/>
</dbReference>
<evidence type="ECO:0000313" key="2">
    <source>
        <dbReference type="Proteomes" id="UP000321580"/>
    </source>
</evidence>
<gene>
    <name evidence="1" type="ORF">FRY97_14965</name>
</gene>
<accession>A0A5C6RK03</accession>
<dbReference type="OrthoDB" id="9811934at2"/>
<name>A0A5C6RK03_9BACT</name>
<organism evidence="1 2">
    <name type="scientific">Phaeodactylibacter luteus</name>
    <dbReference type="NCBI Taxonomy" id="1564516"/>
    <lineage>
        <taxon>Bacteria</taxon>
        <taxon>Pseudomonadati</taxon>
        <taxon>Bacteroidota</taxon>
        <taxon>Saprospiria</taxon>
        <taxon>Saprospirales</taxon>
        <taxon>Haliscomenobacteraceae</taxon>
        <taxon>Phaeodactylibacter</taxon>
    </lineage>
</organism>
<sequence length="578" mass="61557">MDRFVYLLLCFIPAFLPAQSPEAIWGKRLSVSNPIFSFGKNLAIVDMDYDADGFLYAVGFNRATLLDGGSPVHGPYSGAQTGFVLKMDTDGEILWHRRLTMGVMKALDVEGGALYVAGDVASAEYGPLQLEADGTGTVTTIFANGYYDGFVARYSLAGELSWARTFGGADDDDVFEKGDRIEDLAVSSSGQVYITGSYFKQFRVAGELVFEETSDRGKTFFLAALDGAGALVWARDIKSPLPTDGGNAEGLHLAATAQGAAVAIAYSPGGLLINGEILLNDNGGGDRGALLAHYSTAGSLLWHRNLEPELGLMVPLGLGTASDGQIVVAFAHERQVLIDEAEELEYLQQEDGLLKTGLAAFNGSGQLLWAKSIFASDASISVHPDGDIFLGAAAFRTGVQLGNGIALDFPGDGAVSLWARFSKGGEALWAHRPGLLAAAPFSTNHFVLASLDKQLYAAANFNTTLDFGGNIILDNGYESPDFDAFYVVRIDDSNLNALPLATVQPLSVYPNPARGAVWADLPEGMALRLYRLDGQLVWAGQALAGHQRLEFGPQVPGLYFLKGQGQSGAYLQPLSLVR</sequence>
<dbReference type="SUPFAM" id="SSF101898">
    <property type="entry name" value="NHL repeat"/>
    <property type="match status" value="1"/>
</dbReference>
<dbReference type="InterPro" id="IPR015943">
    <property type="entry name" value="WD40/YVTN_repeat-like_dom_sf"/>
</dbReference>
<keyword evidence="2" id="KW-1185">Reference proteome</keyword>
<proteinExistence type="predicted"/>
<dbReference type="RefSeq" id="WP_147168367.1">
    <property type="nucleotide sequence ID" value="NZ_VOOR01000033.1"/>
</dbReference>